<evidence type="ECO:0000313" key="2">
    <source>
        <dbReference type="Proteomes" id="UP000661112"/>
    </source>
</evidence>
<dbReference type="RefSeq" id="WP_190468071.1">
    <property type="nucleotide sequence ID" value="NZ_JACJSG010000005.1"/>
</dbReference>
<dbReference type="Proteomes" id="UP000661112">
    <property type="component" value="Unassembled WGS sequence"/>
</dbReference>
<evidence type="ECO:0000313" key="1">
    <source>
        <dbReference type="EMBL" id="MBD2500050.1"/>
    </source>
</evidence>
<comment type="caution">
    <text evidence="1">The sequence shown here is derived from an EMBL/GenBank/DDBJ whole genome shotgun (WGS) entry which is preliminary data.</text>
</comment>
<accession>A0ABR8CYM9</accession>
<proteinExistence type="predicted"/>
<name>A0ABR8CYM9_9NOST</name>
<keyword evidence="2" id="KW-1185">Reference proteome</keyword>
<sequence length="47" mass="5177">MTSYQHIVASLEPRAKQDLSNALPGFLRQLISATSQLIAQYGSDKNN</sequence>
<dbReference type="EMBL" id="JACJSG010000005">
    <property type="protein sequence ID" value="MBD2500050.1"/>
    <property type="molecule type" value="Genomic_DNA"/>
</dbReference>
<protein>
    <submittedName>
        <fullName evidence="1">Uncharacterized protein</fullName>
    </submittedName>
</protein>
<gene>
    <name evidence="1" type="ORF">H6G83_05345</name>
</gene>
<organism evidence="1 2">
    <name type="scientific">Anabaena azotica FACHB-119</name>
    <dbReference type="NCBI Taxonomy" id="947527"/>
    <lineage>
        <taxon>Bacteria</taxon>
        <taxon>Bacillati</taxon>
        <taxon>Cyanobacteriota</taxon>
        <taxon>Cyanophyceae</taxon>
        <taxon>Nostocales</taxon>
        <taxon>Nostocaceae</taxon>
        <taxon>Anabaena</taxon>
        <taxon>Anabaena azotica</taxon>
    </lineage>
</organism>
<reference evidence="1 2" key="1">
    <citation type="journal article" date="2020" name="ISME J.">
        <title>Comparative genomics reveals insights into cyanobacterial evolution and habitat adaptation.</title>
        <authorList>
            <person name="Chen M.Y."/>
            <person name="Teng W.K."/>
            <person name="Zhao L."/>
            <person name="Hu C.X."/>
            <person name="Zhou Y.K."/>
            <person name="Han B.P."/>
            <person name="Song L.R."/>
            <person name="Shu W.S."/>
        </authorList>
    </citation>
    <scope>NUCLEOTIDE SEQUENCE [LARGE SCALE GENOMIC DNA]</scope>
    <source>
        <strain evidence="1 2">FACHB-119</strain>
    </source>
</reference>